<keyword evidence="3" id="KW-1185">Reference proteome</keyword>
<accession>A0ABP3I346</accession>
<reference evidence="3" key="1">
    <citation type="journal article" date="2019" name="Int. J. Syst. Evol. Microbiol.">
        <title>The Global Catalogue of Microorganisms (GCM) 10K type strain sequencing project: providing services to taxonomists for standard genome sequencing and annotation.</title>
        <authorList>
            <consortium name="The Broad Institute Genomics Platform"/>
            <consortium name="The Broad Institute Genome Sequencing Center for Infectious Disease"/>
            <person name="Wu L."/>
            <person name="Ma J."/>
        </authorList>
    </citation>
    <scope>NUCLEOTIDE SEQUENCE [LARGE SCALE GENOMIC DNA]</scope>
    <source>
        <strain evidence="3">JCM 13476</strain>
    </source>
</reference>
<organism evidence="2 3">
    <name type="scientific">Brevundimonas terrae</name>
    <dbReference type="NCBI Taxonomy" id="363631"/>
    <lineage>
        <taxon>Bacteria</taxon>
        <taxon>Pseudomonadati</taxon>
        <taxon>Pseudomonadota</taxon>
        <taxon>Alphaproteobacteria</taxon>
        <taxon>Caulobacterales</taxon>
        <taxon>Caulobacteraceae</taxon>
        <taxon>Brevundimonas</taxon>
    </lineage>
</organism>
<dbReference type="RefSeq" id="WP_167178749.1">
    <property type="nucleotide sequence ID" value="NZ_BAAAEJ010000005.1"/>
</dbReference>
<evidence type="ECO:0000313" key="3">
    <source>
        <dbReference type="Proteomes" id="UP001500791"/>
    </source>
</evidence>
<comment type="caution">
    <text evidence="2">The sequence shown here is derived from an EMBL/GenBank/DDBJ whole genome shotgun (WGS) entry which is preliminary data.</text>
</comment>
<dbReference type="Proteomes" id="UP001500791">
    <property type="component" value="Unassembled WGS sequence"/>
</dbReference>
<name>A0ABP3I346_9CAUL</name>
<keyword evidence="1" id="KW-0472">Membrane</keyword>
<gene>
    <name evidence="2" type="ORF">GCM10009093_12900</name>
</gene>
<evidence type="ECO:0000313" key="2">
    <source>
        <dbReference type="EMBL" id="GAA0387547.1"/>
    </source>
</evidence>
<evidence type="ECO:0008006" key="4">
    <source>
        <dbReference type="Google" id="ProtNLM"/>
    </source>
</evidence>
<keyword evidence="1" id="KW-1133">Transmembrane helix</keyword>
<dbReference type="EMBL" id="BAAAEJ010000005">
    <property type="protein sequence ID" value="GAA0387547.1"/>
    <property type="molecule type" value="Genomic_DNA"/>
</dbReference>
<feature type="transmembrane region" description="Helical" evidence="1">
    <location>
        <begin position="18"/>
        <end position="38"/>
    </location>
</feature>
<evidence type="ECO:0000256" key="1">
    <source>
        <dbReference type="SAM" id="Phobius"/>
    </source>
</evidence>
<sequence>MSEHPKDPDPKGQKPERLVPALLFGGAIVLSLAGLALWQRQGLAIWLEQAIAFCT</sequence>
<keyword evidence="1" id="KW-0812">Transmembrane</keyword>
<protein>
    <recommendedName>
        <fullName evidence="4">Phosphatidate cytidylyltransferase</fullName>
    </recommendedName>
</protein>
<proteinExistence type="predicted"/>